<keyword evidence="3" id="KW-1185">Reference proteome</keyword>
<feature type="region of interest" description="Disordered" evidence="1">
    <location>
        <begin position="447"/>
        <end position="474"/>
    </location>
</feature>
<dbReference type="EMBL" id="JARJLG010000181">
    <property type="protein sequence ID" value="KAJ7731693.1"/>
    <property type="molecule type" value="Genomic_DNA"/>
</dbReference>
<feature type="region of interest" description="Disordered" evidence="1">
    <location>
        <begin position="1"/>
        <end position="283"/>
    </location>
</feature>
<sequence length="568" mass="60902">MDMPRPKRKRGEPDAPRLNTRTTNKKTRPAVKAGLAKADGPTQRRSTDEMEEARRVEAESQAAETGRKTAALARVSAIVDEQRAEDDNYSATARHPTDLPSPVRRTSPSDVTEDPAGGGKEGSGDDSDEFIPPKGSSGDEGDGDVDASEPESEADDPAPRGRKPAKPAGADLNAKKRKAPGKKADQNKPHKKTKLAKKAGLVSHPKRGASSASGRSSIIAGPGEEDDSMSRFGGPALDDDMGEQLERPKKSGKGKKSGLPATTDINIASVPPRRLTKKEQRGNAKKWTLQHLPPGTSSQFTNGVAPLVRELAGTLHPWAGLTVAQMQHIVDRVYKQGSFAPADAKHDPNAVVHTVDEDGPWWGLINYRLTDWRATFATFGATAINEIITAGIEAAKAAAAAAKEKGQICITVILFSLINADIEAAEAAAAAAKEKVAQVAKESDATVKAAQAAQDEDNDKDVPEDEPEDEPATTFDYTTPAEIAQFIAWALQVHEESGTMAFHWEQWGDGEDKKGFFFSYPIAFAYTHHMAALDSIPAQYDRLEARPCGAILLAMQAVRRSPCPSSNF</sequence>
<feature type="compositionally biased region" description="Acidic residues" evidence="1">
    <location>
        <begin position="454"/>
        <end position="471"/>
    </location>
</feature>
<evidence type="ECO:0000256" key="1">
    <source>
        <dbReference type="SAM" id="MobiDB-lite"/>
    </source>
</evidence>
<feature type="compositionally biased region" description="Basic and acidic residues" evidence="1">
    <location>
        <begin position="45"/>
        <end position="58"/>
    </location>
</feature>
<protein>
    <submittedName>
        <fullName evidence="2">Uncharacterized protein</fullName>
    </submittedName>
</protein>
<accession>A0AAD7MSV2</accession>
<gene>
    <name evidence="2" type="ORF">DFH07DRAFT_847114</name>
</gene>
<evidence type="ECO:0000313" key="2">
    <source>
        <dbReference type="EMBL" id="KAJ7731693.1"/>
    </source>
</evidence>
<feature type="compositionally biased region" description="Low complexity" evidence="1">
    <location>
        <begin position="208"/>
        <end position="221"/>
    </location>
</feature>
<dbReference type="Proteomes" id="UP001215280">
    <property type="component" value="Unassembled WGS sequence"/>
</dbReference>
<feature type="compositionally biased region" description="Basic residues" evidence="1">
    <location>
        <begin position="1"/>
        <end position="10"/>
    </location>
</feature>
<evidence type="ECO:0000313" key="3">
    <source>
        <dbReference type="Proteomes" id="UP001215280"/>
    </source>
</evidence>
<reference evidence="2" key="1">
    <citation type="submission" date="2023-03" db="EMBL/GenBank/DDBJ databases">
        <title>Massive genome expansion in bonnet fungi (Mycena s.s.) driven by repeated elements and novel gene families across ecological guilds.</title>
        <authorList>
            <consortium name="Lawrence Berkeley National Laboratory"/>
            <person name="Harder C.B."/>
            <person name="Miyauchi S."/>
            <person name="Viragh M."/>
            <person name="Kuo A."/>
            <person name="Thoen E."/>
            <person name="Andreopoulos B."/>
            <person name="Lu D."/>
            <person name="Skrede I."/>
            <person name="Drula E."/>
            <person name="Henrissat B."/>
            <person name="Morin E."/>
            <person name="Kohler A."/>
            <person name="Barry K."/>
            <person name="LaButti K."/>
            <person name="Morin E."/>
            <person name="Salamov A."/>
            <person name="Lipzen A."/>
            <person name="Mereny Z."/>
            <person name="Hegedus B."/>
            <person name="Baldrian P."/>
            <person name="Stursova M."/>
            <person name="Weitz H."/>
            <person name="Taylor A."/>
            <person name="Grigoriev I.V."/>
            <person name="Nagy L.G."/>
            <person name="Martin F."/>
            <person name="Kauserud H."/>
        </authorList>
    </citation>
    <scope>NUCLEOTIDE SEQUENCE</scope>
    <source>
        <strain evidence="2">CBHHK188m</strain>
    </source>
</reference>
<organism evidence="2 3">
    <name type="scientific">Mycena maculata</name>
    <dbReference type="NCBI Taxonomy" id="230809"/>
    <lineage>
        <taxon>Eukaryota</taxon>
        <taxon>Fungi</taxon>
        <taxon>Dikarya</taxon>
        <taxon>Basidiomycota</taxon>
        <taxon>Agaricomycotina</taxon>
        <taxon>Agaricomycetes</taxon>
        <taxon>Agaricomycetidae</taxon>
        <taxon>Agaricales</taxon>
        <taxon>Marasmiineae</taxon>
        <taxon>Mycenaceae</taxon>
        <taxon>Mycena</taxon>
    </lineage>
</organism>
<comment type="caution">
    <text evidence="2">The sequence shown here is derived from an EMBL/GenBank/DDBJ whole genome shotgun (WGS) entry which is preliminary data.</text>
</comment>
<name>A0AAD7MSV2_9AGAR</name>
<proteinExistence type="predicted"/>
<dbReference type="AlphaFoldDB" id="A0AAD7MSV2"/>
<feature type="compositionally biased region" description="Acidic residues" evidence="1">
    <location>
        <begin position="139"/>
        <end position="156"/>
    </location>
</feature>